<reference evidence="4 5" key="1">
    <citation type="submission" date="2019-04" db="EMBL/GenBank/DDBJ databases">
        <title>Flavobacterium sp. strain DS2-A Genome sequencing and assembly.</title>
        <authorList>
            <person name="Kim I."/>
        </authorList>
    </citation>
    <scope>NUCLEOTIDE SEQUENCE [LARGE SCALE GENOMIC DNA]</scope>
    <source>
        <strain evidence="4 5">DS2-A</strain>
    </source>
</reference>
<dbReference type="Gene3D" id="3.40.50.1820">
    <property type="entry name" value="alpha/beta hydrolase"/>
    <property type="match status" value="1"/>
</dbReference>
<gene>
    <name evidence="4" type="ORF">E4635_00985</name>
</gene>
<dbReference type="GO" id="GO:0008233">
    <property type="term" value="F:peptidase activity"/>
    <property type="evidence" value="ECO:0007669"/>
    <property type="project" value="InterPro"/>
</dbReference>
<dbReference type="PRINTS" id="PR00793">
    <property type="entry name" value="PROAMNOPTASE"/>
</dbReference>
<sequence length="303" mass="34563">MTTILKNSWLLWLILFLNIKIHAQNAVPDYIVTDDNVKLFTKKSGTGPICIFIHGGPGAWSKSFEDLGGRNLEDHLTMVYYDQRGSGRSEDAKNDDYSLNRMLKDIEEIRIRYNADKVYLLAHSFGGILATNYALQYPSHVKGIILANCTLNLNYSIQNQINYMNTSMGTSYNTPDDSLLNTLIKVRSEFDKKGLVYKLLSDNQKNIDLLHRIDDTNKSSFSFAQKSFANDDYLKDFTIVTNAAAMPVLVITGKKDHAIGEDHYKSFHFPNQTIVKINGGHILYYEQNRDFVHSIVDFIKKQE</sequence>
<dbReference type="GO" id="GO:0016020">
    <property type="term" value="C:membrane"/>
    <property type="evidence" value="ECO:0007669"/>
    <property type="project" value="TreeGrafter"/>
</dbReference>
<evidence type="ECO:0000259" key="3">
    <source>
        <dbReference type="Pfam" id="PF00561"/>
    </source>
</evidence>
<dbReference type="SUPFAM" id="SSF53474">
    <property type="entry name" value="alpha/beta-Hydrolases"/>
    <property type="match status" value="1"/>
</dbReference>
<dbReference type="InterPro" id="IPR002410">
    <property type="entry name" value="Peptidase_S33"/>
</dbReference>
<keyword evidence="5" id="KW-1185">Reference proteome</keyword>
<dbReference type="Proteomes" id="UP000297407">
    <property type="component" value="Unassembled WGS sequence"/>
</dbReference>
<dbReference type="InterPro" id="IPR050266">
    <property type="entry name" value="AB_hydrolase_sf"/>
</dbReference>
<dbReference type="PANTHER" id="PTHR43798">
    <property type="entry name" value="MONOACYLGLYCEROL LIPASE"/>
    <property type="match status" value="1"/>
</dbReference>
<name>A0A4Z0LCC2_9FLAO</name>
<dbReference type="AlphaFoldDB" id="A0A4Z0LCC2"/>
<dbReference type="Pfam" id="PF00561">
    <property type="entry name" value="Abhydrolase_1"/>
    <property type="match status" value="1"/>
</dbReference>
<dbReference type="InterPro" id="IPR000073">
    <property type="entry name" value="AB_hydrolase_1"/>
</dbReference>
<dbReference type="InterPro" id="IPR029058">
    <property type="entry name" value="AB_hydrolase_fold"/>
</dbReference>
<organism evidence="4 5">
    <name type="scientific">Flavobacterium humi</name>
    <dbReference type="NCBI Taxonomy" id="2562683"/>
    <lineage>
        <taxon>Bacteria</taxon>
        <taxon>Pseudomonadati</taxon>
        <taxon>Bacteroidota</taxon>
        <taxon>Flavobacteriia</taxon>
        <taxon>Flavobacteriales</taxon>
        <taxon>Flavobacteriaceae</taxon>
        <taxon>Flavobacterium</taxon>
    </lineage>
</organism>
<accession>A0A4Z0LCC2</accession>
<dbReference type="OrthoDB" id="9780932at2"/>
<comment type="similarity">
    <text evidence="1">Belongs to the peptidase S33 family.</text>
</comment>
<dbReference type="EMBL" id="SRLH01000001">
    <property type="protein sequence ID" value="TGD59540.1"/>
    <property type="molecule type" value="Genomic_DNA"/>
</dbReference>
<dbReference type="RefSeq" id="WP_135524747.1">
    <property type="nucleotide sequence ID" value="NZ_SRLH01000001.1"/>
</dbReference>
<dbReference type="PANTHER" id="PTHR43798:SF33">
    <property type="entry name" value="HYDROLASE, PUTATIVE (AFU_ORTHOLOGUE AFUA_2G14860)-RELATED"/>
    <property type="match status" value="1"/>
</dbReference>
<feature type="domain" description="AB hydrolase-1" evidence="3">
    <location>
        <begin position="51"/>
        <end position="286"/>
    </location>
</feature>
<evidence type="ECO:0000313" key="4">
    <source>
        <dbReference type="EMBL" id="TGD59540.1"/>
    </source>
</evidence>
<proteinExistence type="inferred from homology"/>
<evidence type="ECO:0000313" key="5">
    <source>
        <dbReference type="Proteomes" id="UP000297407"/>
    </source>
</evidence>
<evidence type="ECO:0000256" key="1">
    <source>
        <dbReference type="ARBA" id="ARBA00010088"/>
    </source>
</evidence>
<protein>
    <submittedName>
        <fullName evidence="4">Alpha/beta fold hydrolase</fullName>
    </submittedName>
</protein>
<dbReference type="PRINTS" id="PR00111">
    <property type="entry name" value="ABHYDROLASE"/>
</dbReference>
<keyword evidence="2 4" id="KW-0378">Hydrolase</keyword>
<evidence type="ECO:0000256" key="2">
    <source>
        <dbReference type="ARBA" id="ARBA00022801"/>
    </source>
</evidence>
<comment type="caution">
    <text evidence="4">The sequence shown here is derived from an EMBL/GenBank/DDBJ whole genome shotgun (WGS) entry which is preliminary data.</text>
</comment>
<dbReference type="GO" id="GO:0006508">
    <property type="term" value="P:proteolysis"/>
    <property type="evidence" value="ECO:0007669"/>
    <property type="project" value="InterPro"/>
</dbReference>